<keyword evidence="2" id="KW-1185">Reference proteome</keyword>
<evidence type="ECO:0000313" key="1">
    <source>
        <dbReference type="EMBL" id="GAA0257980.1"/>
    </source>
</evidence>
<reference evidence="1 2" key="1">
    <citation type="journal article" date="2019" name="Int. J. Syst. Evol. Microbiol.">
        <title>The Global Catalogue of Microorganisms (GCM) 10K type strain sequencing project: providing services to taxonomists for standard genome sequencing and annotation.</title>
        <authorList>
            <consortium name="The Broad Institute Genomics Platform"/>
            <consortium name="The Broad Institute Genome Sequencing Center for Infectious Disease"/>
            <person name="Wu L."/>
            <person name="Ma J."/>
        </authorList>
    </citation>
    <scope>NUCLEOTIDE SEQUENCE [LARGE SCALE GENOMIC DNA]</scope>
    <source>
        <strain evidence="1 2">JCM 10425</strain>
    </source>
</reference>
<protein>
    <submittedName>
        <fullName evidence="1">Uncharacterized protein</fullName>
    </submittedName>
</protein>
<gene>
    <name evidence="1" type="ORF">GCM10009539_49170</name>
</gene>
<dbReference type="EMBL" id="BAAAGX010000018">
    <property type="protein sequence ID" value="GAA0257980.1"/>
    <property type="molecule type" value="Genomic_DNA"/>
</dbReference>
<comment type="caution">
    <text evidence="1">The sequence shown here is derived from an EMBL/GenBank/DDBJ whole genome shotgun (WGS) entry which is preliminary data.</text>
</comment>
<accession>A0ABN0UQ76</accession>
<sequence length="90" mass="9789">MRAASRLHRSAEPCRHCRGGLVGADQWDEWFARRDDAESAWAAEHGSLDGFDLAELLDSAPDGEVEVECTSCAGTGFQARSASRRRSHAA</sequence>
<proteinExistence type="predicted"/>
<dbReference type="Proteomes" id="UP001500967">
    <property type="component" value="Unassembled WGS sequence"/>
</dbReference>
<organism evidence="1 2">
    <name type="scientific">Cryptosporangium japonicum</name>
    <dbReference type="NCBI Taxonomy" id="80872"/>
    <lineage>
        <taxon>Bacteria</taxon>
        <taxon>Bacillati</taxon>
        <taxon>Actinomycetota</taxon>
        <taxon>Actinomycetes</taxon>
        <taxon>Cryptosporangiales</taxon>
        <taxon>Cryptosporangiaceae</taxon>
        <taxon>Cryptosporangium</taxon>
    </lineage>
</organism>
<name>A0ABN0UQ76_9ACTN</name>
<evidence type="ECO:0000313" key="2">
    <source>
        <dbReference type="Proteomes" id="UP001500967"/>
    </source>
</evidence>